<dbReference type="EMBL" id="CP020472">
    <property type="protein sequence ID" value="ARD23774.1"/>
    <property type="molecule type" value="Genomic_DNA"/>
</dbReference>
<protein>
    <recommendedName>
        <fullName evidence="2">RNA 2',3'-cyclic phosphodiesterase</fullName>
        <shortName evidence="2">RNA 2',3'-CPDase</shortName>
        <ecNumber evidence="2">3.1.4.58</ecNumber>
    </recommendedName>
</protein>
<dbReference type="RefSeq" id="WP_080916764.1">
    <property type="nucleotide sequence ID" value="NZ_CP020472.1"/>
</dbReference>
<feature type="active site" description="Proton donor" evidence="2">
    <location>
        <position position="47"/>
    </location>
</feature>
<comment type="function">
    <text evidence="2">Hydrolyzes RNA 2',3'-cyclic phosphodiester to an RNA 2'-phosphomonoester.</text>
</comment>
<dbReference type="NCBIfam" id="TIGR02258">
    <property type="entry name" value="2_5_ligase"/>
    <property type="match status" value="1"/>
</dbReference>
<name>A0ABM6JPL4_9GAMM</name>
<feature type="short sequence motif" description="HXTX 1" evidence="2">
    <location>
        <begin position="47"/>
        <end position="50"/>
    </location>
</feature>
<proteinExistence type="inferred from homology"/>
<sequence length="183" mass="20328">MSKSVNKRTFVGFSVGDSIANELKAQQTFIKPLVAKKAKTVAKENFHITAAFLGNTSLADRVALGRLIEVETFHAFTVSMPHIAHWPQAKLICAEGMAVDKLSYIANQLQNMAKELGLMQSQHDYRPHVSLFRHCTLPSEQTSFPFLLKAPITVTATQLTLFESLNLPGGVKYLPIQHWPLTP</sequence>
<dbReference type="Gene3D" id="3.90.1140.10">
    <property type="entry name" value="Cyclic phosphodiesterase"/>
    <property type="match status" value="1"/>
</dbReference>
<dbReference type="InterPro" id="IPR009097">
    <property type="entry name" value="Cyclic_Pdiesterase"/>
</dbReference>
<dbReference type="HAMAP" id="MF_01940">
    <property type="entry name" value="RNA_CPDase"/>
    <property type="match status" value="1"/>
</dbReference>
<dbReference type="SUPFAM" id="SSF55144">
    <property type="entry name" value="LigT-like"/>
    <property type="match status" value="1"/>
</dbReference>
<dbReference type="InterPro" id="IPR004175">
    <property type="entry name" value="RNA_CPDase"/>
</dbReference>
<gene>
    <name evidence="3" type="ORF">SJ2017_3525</name>
</gene>
<evidence type="ECO:0000256" key="2">
    <source>
        <dbReference type="HAMAP-Rule" id="MF_01940"/>
    </source>
</evidence>
<comment type="similarity">
    <text evidence="2">Belongs to the 2H phosphoesterase superfamily. ThpR family.</text>
</comment>
<evidence type="ECO:0000256" key="1">
    <source>
        <dbReference type="ARBA" id="ARBA00022801"/>
    </source>
</evidence>
<dbReference type="EC" id="3.1.4.58" evidence="2"/>
<dbReference type="Proteomes" id="UP000191820">
    <property type="component" value="Chromosome"/>
</dbReference>
<comment type="catalytic activity">
    <reaction evidence="2">
        <text>a 3'-end 2',3'-cyclophospho-ribonucleotide-RNA + H2O = a 3'-end 2'-phospho-ribonucleotide-RNA + H(+)</text>
        <dbReference type="Rhea" id="RHEA:11828"/>
        <dbReference type="Rhea" id="RHEA-COMP:10464"/>
        <dbReference type="Rhea" id="RHEA-COMP:17353"/>
        <dbReference type="ChEBI" id="CHEBI:15377"/>
        <dbReference type="ChEBI" id="CHEBI:15378"/>
        <dbReference type="ChEBI" id="CHEBI:83064"/>
        <dbReference type="ChEBI" id="CHEBI:173113"/>
        <dbReference type="EC" id="3.1.4.58"/>
    </reaction>
</comment>
<reference evidence="3 4" key="1">
    <citation type="submission" date="2017-03" db="EMBL/GenBank/DDBJ databases">
        <title>Genome sequencing of Shewanella japonica KCTC 22435.</title>
        <authorList>
            <person name="Kim K.M."/>
        </authorList>
    </citation>
    <scope>NUCLEOTIDE SEQUENCE [LARGE SCALE GENOMIC DNA]</scope>
    <source>
        <strain evidence="3 4">KCTC 22435</strain>
    </source>
</reference>
<feature type="active site" description="Proton acceptor" evidence="2">
    <location>
        <position position="128"/>
    </location>
</feature>
<dbReference type="PANTHER" id="PTHR35561:SF1">
    <property type="entry name" value="RNA 2',3'-CYCLIC PHOSPHODIESTERASE"/>
    <property type="match status" value="1"/>
</dbReference>
<evidence type="ECO:0000313" key="3">
    <source>
        <dbReference type="EMBL" id="ARD23774.1"/>
    </source>
</evidence>
<accession>A0ABM6JPL4</accession>
<organism evidence="3 4">
    <name type="scientific">Shewanella japonica</name>
    <dbReference type="NCBI Taxonomy" id="93973"/>
    <lineage>
        <taxon>Bacteria</taxon>
        <taxon>Pseudomonadati</taxon>
        <taxon>Pseudomonadota</taxon>
        <taxon>Gammaproteobacteria</taxon>
        <taxon>Alteromonadales</taxon>
        <taxon>Shewanellaceae</taxon>
        <taxon>Shewanella</taxon>
    </lineage>
</organism>
<comment type="caution">
    <text evidence="2">Lacks conserved residue(s) required for the propagation of feature annotation.</text>
</comment>
<keyword evidence="1 2" id="KW-0378">Hydrolase</keyword>
<evidence type="ECO:0000313" key="4">
    <source>
        <dbReference type="Proteomes" id="UP000191820"/>
    </source>
</evidence>
<keyword evidence="4" id="KW-1185">Reference proteome</keyword>
<dbReference type="PANTHER" id="PTHR35561">
    <property type="entry name" value="RNA 2',3'-CYCLIC PHOSPHODIESTERASE"/>
    <property type="match status" value="1"/>
</dbReference>